<proteinExistence type="predicted"/>
<reference evidence="1 2" key="1">
    <citation type="submission" date="2020-02" db="EMBL/GenBank/DDBJ databases">
        <title>Characterization of Proteus podophage Privateer.</title>
        <authorList>
            <person name="Corban J."/>
            <person name="Ramsey J."/>
        </authorList>
    </citation>
    <scope>NUCLEOTIDE SEQUENCE [LARGE SCALE GENOMIC DNA]</scope>
</reference>
<evidence type="ECO:0000313" key="1">
    <source>
        <dbReference type="EMBL" id="QIN94841.1"/>
    </source>
</evidence>
<accession>A0A6G8R3T7</accession>
<gene>
    <name evidence="1" type="ORF">CPT_Privateer_048</name>
</gene>
<sequence>MKTWWEVESRLKNIPNLKIDPFSTASVIRRPTRKEARLAMGVLKRNTIFESVYMYKVTLIEEDGDTFKILRERKR</sequence>
<name>A0A6G8R3T7_9CAUD</name>
<organism evidence="1 2">
    <name type="scientific">Proteus phage Privateer</name>
    <dbReference type="NCBI Taxonomy" id="2712958"/>
    <lineage>
        <taxon>Viruses</taxon>
        <taxon>Duplodnaviria</taxon>
        <taxon>Heunggongvirae</taxon>
        <taxon>Uroviricota</taxon>
        <taxon>Caudoviricetes</taxon>
        <taxon>Grimontviridae</taxon>
        <taxon>Privateervirus</taxon>
        <taxon>Privateervirus privateer</taxon>
    </lineage>
</organism>
<protein>
    <submittedName>
        <fullName evidence="1">Uncharacterized protein</fullName>
    </submittedName>
</protein>
<dbReference type="Proteomes" id="UP000500956">
    <property type="component" value="Segment"/>
</dbReference>
<evidence type="ECO:0000313" key="2">
    <source>
        <dbReference type="Proteomes" id="UP000500956"/>
    </source>
</evidence>
<dbReference type="EMBL" id="MT028297">
    <property type="protein sequence ID" value="QIN94841.1"/>
    <property type="molecule type" value="Genomic_DNA"/>
</dbReference>
<keyword evidence="2" id="KW-1185">Reference proteome</keyword>